<sequence>NSPSCRVDNAIRSRKEKSVTPAPRTRPRKNSTGTTRTDIRKASSELEQACEEAFNRCSFSSSVLTTASATEKTGYETPPSSVSKRDSGSSTKEHAAPRPLPALPTDTPNTFITRTLEETRHKLAARSASEGNDGSAKIEQVLANLDRIMPADKRAVSAPDHHLMDNRAPLPIISEEGRSEGSQGRSNTAHRYRSVTAPMPEKTVRMVQPSSPVTPNSPYNWRSVEEPVSDVSQHTVIDRTRLTVPTVDPRMVRKKSIDSDVPLSQISSQASHEGAVKKKSSWFRKWKEPSAAIVDDSHGRPRSPMQWNETAGQPGKPSVLNRDNRPPHLDLTNAQVPAPKSSSSSEFPMRRESKGFSKWFGRKKDSDKLSPPSAAIVTGPLSPFSTGPLSPLPSTTPTSAGGDNATRSWFSRFLRLRPEVRTLAFNVPRTRARTELVRMLREWQRHGIKDLTYFPQDNAITASIDKVNSLGIKPVTFRIELFVVLKNGRKAGLSLARCSQMRGAASSFRKVVEVLEQVGRDRGLLVEDESQWNELCGILA</sequence>
<feature type="non-terminal residue" evidence="10">
    <location>
        <position position="540"/>
    </location>
</feature>
<accession>A0A9P8FDM3</accession>
<dbReference type="GO" id="GO:0004674">
    <property type="term" value="F:protein serine/threonine kinase activity"/>
    <property type="evidence" value="ECO:0007669"/>
    <property type="project" value="UniProtKB-KW"/>
</dbReference>
<reference evidence="10" key="1">
    <citation type="journal article" date="2021" name="J Fungi (Basel)">
        <title>Virulence traits and population genomics of the black yeast Aureobasidium melanogenum.</title>
        <authorList>
            <person name="Cernosa A."/>
            <person name="Sun X."/>
            <person name="Gostincar C."/>
            <person name="Fang C."/>
            <person name="Gunde-Cimerman N."/>
            <person name="Song Z."/>
        </authorList>
    </citation>
    <scope>NUCLEOTIDE SEQUENCE</scope>
    <source>
        <strain evidence="10">EXF-9298</strain>
    </source>
</reference>
<evidence type="ECO:0000256" key="8">
    <source>
        <dbReference type="SAM" id="MobiDB-lite"/>
    </source>
</evidence>
<feature type="region of interest" description="Disordered" evidence="8">
    <location>
        <begin position="1"/>
        <end position="39"/>
    </location>
</feature>
<evidence type="ECO:0000313" key="11">
    <source>
        <dbReference type="Proteomes" id="UP000729357"/>
    </source>
</evidence>
<dbReference type="InterPro" id="IPR043024">
    <property type="entry name" value="KA1_sf_fungal"/>
</dbReference>
<gene>
    <name evidence="10" type="ORF">KCU98_g14011</name>
</gene>
<feature type="domain" description="Fungal kinase associated-1" evidence="9">
    <location>
        <begin position="406"/>
        <end position="526"/>
    </location>
</feature>
<keyword evidence="11" id="KW-1185">Reference proteome</keyword>
<feature type="compositionally biased region" description="Polar residues" evidence="8">
    <location>
        <begin position="262"/>
        <end position="271"/>
    </location>
</feature>
<evidence type="ECO:0000256" key="5">
    <source>
        <dbReference type="ARBA" id="ARBA00022777"/>
    </source>
</evidence>
<evidence type="ECO:0000256" key="3">
    <source>
        <dbReference type="ARBA" id="ARBA00022553"/>
    </source>
</evidence>
<evidence type="ECO:0000256" key="4">
    <source>
        <dbReference type="ARBA" id="ARBA00022679"/>
    </source>
</evidence>
<evidence type="ECO:0000256" key="2">
    <source>
        <dbReference type="ARBA" id="ARBA00022527"/>
    </source>
</evidence>
<feature type="compositionally biased region" description="Basic and acidic residues" evidence="8">
    <location>
        <begin position="83"/>
        <end position="96"/>
    </location>
</feature>
<keyword evidence="5" id="KW-0418">Kinase</keyword>
<evidence type="ECO:0000256" key="1">
    <source>
        <dbReference type="ARBA" id="ARBA00012513"/>
    </source>
</evidence>
<keyword evidence="2" id="KW-0723">Serine/threonine-protein kinase</keyword>
<feature type="non-terminal residue" evidence="10">
    <location>
        <position position="1"/>
    </location>
</feature>
<feature type="compositionally biased region" description="Basic and acidic residues" evidence="8">
    <location>
        <begin position="9"/>
        <end position="18"/>
    </location>
</feature>
<feature type="region of interest" description="Disordered" evidence="8">
    <location>
        <begin position="67"/>
        <end position="109"/>
    </location>
</feature>
<organism evidence="10 11">
    <name type="scientific">Aureobasidium melanogenum</name>
    <name type="common">Aureobasidium pullulans var. melanogenum</name>
    <dbReference type="NCBI Taxonomy" id="46634"/>
    <lineage>
        <taxon>Eukaryota</taxon>
        <taxon>Fungi</taxon>
        <taxon>Dikarya</taxon>
        <taxon>Ascomycota</taxon>
        <taxon>Pezizomycotina</taxon>
        <taxon>Dothideomycetes</taxon>
        <taxon>Dothideomycetidae</taxon>
        <taxon>Dothideales</taxon>
        <taxon>Saccotheciaceae</taxon>
        <taxon>Aureobasidium</taxon>
    </lineage>
</organism>
<proteinExistence type="predicted"/>
<dbReference type="AlphaFoldDB" id="A0A9P8FDM3"/>
<name>A0A9P8FDM3_AURME</name>
<comment type="caution">
    <text evidence="10">The sequence shown here is derived from an EMBL/GenBank/DDBJ whole genome shotgun (WGS) entry which is preliminary data.</text>
</comment>
<evidence type="ECO:0000256" key="6">
    <source>
        <dbReference type="ARBA" id="ARBA00047899"/>
    </source>
</evidence>
<evidence type="ECO:0000259" key="9">
    <source>
        <dbReference type="Pfam" id="PF16797"/>
    </source>
</evidence>
<evidence type="ECO:0000313" key="10">
    <source>
        <dbReference type="EMBL" id="KAG9971211.1"/>
    </source>
</evidence>
<dbReference type="Pfam" id="PF16797">
    <property type="entry name" value="Fungal_KA1"/>
    <property type="match status" value="1"/>
</dbReference>
<reference evidence="10" key="2">
    <citation type="submission" date="2021-08" db="EMBL/GenBank/DDBJ databases">
        <authorList>
            <person name="Gostincar C."/>
            <person name="Sun X."/>
            <person name="Song Z."/>
            <person name="Gunde-Cimerman N."/>
        </authorList>
    </citation>
    <scope>NUCLEOTIDE SEQUENCE</scope>
    <source>
        <strain evidence="10">EXF-9298</strain>
    </source>
</reference>
<keyword evidence="4" id="KW-0808">Transferase</keyword>
<comment type="catalytic activity">
    <reaction evidence="7">
        <text>L-seryl-[protein] + ATP = O-phospho-L-seryl-[protein] + ADP + H(+)</text>
        <dbReference type="Rhea" id="RHEA:17989"/>
        <dbReference type="Rhea" id="RHEA-COMP:9863"/>
        <dbReference type="Rhea" id="RHEA-COMP:11604"/>
        <dbReference type="ChEBI" id="CHEBI:15378"/>
        <dbReference type="ChEBI" id="CHEBI:29999"/>
        <dbReference type="ChEBI" id="CHEBI:30616"/>
        <dbReference type="ChEBI" id="CHEBI:83421"/>
        <dbReference type="ChEBI" id="CHEBI:456216"/>
        <dbReference type="EC" id="2.7.11.1"/>
    </reaction>
</comment>
<protein>
    <recommendedName>
        <fullName evidence="1">non-specific serine/threonine protein kinase</fullName>
        <ecNumber evidence="1">2.7.11.1</ecNumber>
    </recommendedName>
</protein>
<evidence type="ECO:0000256" key="7">
    <source>
        <dbReference type="ARBA" id="ARBA00048679"/>
    </source>
</evidence>
<feature type="compositionally biased region" description="Polar residues" evidence="8">
    <location>
        <begin position="332"/>
        <end position="346"/>
    </location>
</feature>
<keyword evidence="3" id="KW-0597">Phosphoprotein</keyword>
<dbReference type="InterPro" id="IPR031850">
    <property type="entry name" value="Fungal_KA1_dom"/>
</dbReference>
<feature type="region of interest" description="Disordered" evidence="8">
    <location>
        <begin position="261"/>
        <end position="281"/>
    </location>
</feature>
<feature type="region of interest" description="Disordered" evidence="8">
    <location>
        <begin position="293"/>
        <end position="403"/>
    </location>
</feature>
<dbReference type="Proteomes" id="UP000729357">
    <property type="component" value="Unassembled WGS sequence"/>
</dbReference>
<feature type="compositionally biased region" description="Low complexity" evidence="8">
    <location>
        <begin position="379"/>
        <end position="402"/>
    </location>
</feature>
<dbReference type="EMBL" id="JAHFXS010002689">
    <property type="protein sequence ID" value="KAG9971211.1"/>
    <property type="molecule type" value="Genomic_DNA"/>
</dbReference>
<comment type="catalytic activity">
    <reaction evidence="6">
        <text>L-threonyl-[protein] + ATP = O-phospho-L-threonyl-[protein] + ADP + H(+)</text>
        <dbReference type="Rhea" id="RHEA:46608"/>
        <dbReference type="Rhea" id="RHEA-COMP:11060"/>
        <dbReference type="Rhea" id="RHEA-COMP:11605"/>
        <dbReference type="ChEBI" id="CHEBI:15378"/>
        <dbReference type="ChEBI" id="CHEBI:30013"/>
        <dbReference type="ChEBI" id="CHEBI:30616"/>
        <dbReference type="ChEBI" id="CHEBI:61977"/>
        <dbReference type="ChEBI" id="CHEBI:456216"/>
        <dbReference type="EC" id="2.7.11.1"/>
    </reaction>
</comment>
<dbReference type="Gene3D" id="3.30.310.220">
    <property type="entry name" value="Fungal kinase associated-1 domain"/>
    <property type="match status" value="1"/>
</dbReference>
<dbReference type="EC" id="2.7.11.1" evidence="1"/>